<keyword evidence="3" id="KW-1185">Reference proteome</keyword>
<dbReference type="EMBL" id="LXEU01000049">
    <property type="protein sequence ID" value="OAT52390.1"/>
    <property type="molecule type" value="Genomic_DNA"/>
</dbReference>
<evidence type="ECO:0000313" key="2">
    <source>
        <dbReference type="EMBL" id="OAT52390.1"/>
    </source>
</evidence>
<dbReference type="RefSeq" id="WP_064545489.1">
    <property type="nucleotide sequence ID" value="NZ_LXEU01000049.1"/>
</dbReference>
<dbReference type="AlphaFoldDB" id="A0A1B7JWX5"/>
<dbReference type="Pfam" id="PF13560">
    <property type="entry name" value="HTH_31"/>
    <property type="match status" value="1"/>
</dbReference>
<organism evidence="2 3">
    <name type="scientific">Kluyvera georgiana ATCC 51603</name>
    <dbReference type="NCBI Taxonomy" id="1354264"/>
    <lineage>
        <taxon>Bacteria</taxon>
        <taxon>Pseudomonadati</taxon>
        <taxon>Pseudomonadota</taxon>
        <taxon>Gammaproteobacteria</taxon>
        <taxon>Enterobacterales</taxon>
        <taxon>Enterobacteriaceae</taxon>
        <taxon>Kluyvera</taxon>
    </lineage>
</organism>
<evidence type="ECO:0000313" key="3">
    <source>
        <dbReference type="Proteomes" id="UP000078386"/>
    </source>
</evidence>
<feature type="domain" description="HTH cro/C1-type" evidence="1">
    <location>
        <begin position="31"/>
        <end position="87"/>
    </location>
</feature>
<keyword evidence="2" id="KW-0238">DNA-binding</keyword>
<dbReference type="PANTHER" id="PTHR35010:SF2">
    <property type="entry name" value="BLL4672 PROTEIN"/>
    <property type="match status" value="1"/>
</dbReference>
<dbReference type="Gene3D" id="3.30.450.180">
    <property type="match status" value="1"/>
</dbReference>
<sequence length="268" mass="30621">MDKTGLTGPEALGTFLRVKRESTSPEMLGIPVLSRRRTKGLRREEVAQMSGISTTWYTWLEQGRDITVSAQTLSGIAMALQLKPAEREYLFLLAHKSDPLSEQVPAVEQTILSTVHHVSEPCYLLDLTWQVLAWNNEAEALFTGWLDVESAPNMMTFMFQNPLARTLVDNWEARARRIVAELRSDAIHYPNDSTLNAFVQQMSDNSRDFREFWSQQQVIVREGGERVFHHAVKGDITYRQLSWQLASNRALKMIMLVPESDSLHCVTR</sequence>
<gene>
    <name evidence="2" type="ORF">M989_02355</name>
</gene>
<reference evidence="2 3" key="1">
    <citation type="submission" date="2016-04" db="EMBL/GenBank/DDBJ databases">
        <title>ATOL: Assembling a taxonomically balanced genome-scale reconstruction of the evolutionary history of the Enterobacteriaceae.</title>
        <authorList>
            <person name="Plunkett G.III."/>
            <person name="Neeno-Eckwall E.C."/>
            <person name="Glasner J.D."/>
            <person name="Perna N.T."/>
        </authorList>
    </citation>
    <scope>NUCLEOTIDE SEQUENCE [LARGE SCALE GENOMIC DNA]</scope>
    <source>
        <strain evidence="2 3">ATCC 51603</strain>
    </source>
</reference>
<name>A0A1B7JWX5_9ENTR</name>
<dbReference type="PANTHER" id="PTHR35010">
    <property type="entry name" value="BLL4672 PROTEIN-RELATED"/>
    <property type="match status" value="1"/>
</dbReference>
<dbReference type="PATRIC" id="fig|1354264.4.peg.2451"/>
<dbReference type="InterPro" id="IPR010982">
    <property type="entry name" value="Lambda_DNA-bd_dom_sf"/>
</dbReference>
<protein>
    <submittedName>
        <fullName evidence="2">Putative DNA-binding protein</fullName>
    </submittedName>
</protein>
<dbReference type="Pfam" id="PF17765">
    <property type="entry name" value="MLTR_LBD"/>
    <property type="match status" value="1"/>
</dbReference>
<proteinExistence type="predicted"/>
<dbReference type="InterPro" id="IPR001387">
    <property type="entry name" value="Cro/C1-type_HTH"/>
</dbReference>
<dbReference type="SUPFAM" id="SSF47413">
    <property type="entry name" value="lambda repressor-like DNA-binding domains"/>
    <property type="match status" value="1"/>
</dbReference>
<dbReference type="InterPro" id="IPR041413">
    <property type="entry name" value="MLTR_LBD"/>
</dbReference>
<dbReference type="SMART" id="SM00530">
    <property type="entry name" value="HTH_XRE"/>
    <property type="match status" value="1"/>
</dbReference>
<comment type="caution">
    <text evidence="2">The sequence shown here is derived from an EMBL/GenBank/DDBJ whole genome shotgun (WGS) entry which is preliminary data.</text>
</comment>
<dbReference type="Proteomes" id="UP000078386">
    <property type="component" value="Unassembled WGS sequence"/>
</dbReference>
<dbReference type="Gene3D" id="1.10.260.40">
    <property type="entry name" value="lambda repressor-like DNA-binding domains"/>
    <property type="match status" value="1"/>
</dbReference>
<dbReference type="GO" id="GO:0003677">
    <property type="term" value="F:DNA binding"/>
    <property type="evidence" value="ECO:0007669"/>
    <property type="project" value="UniProtKB-KW"/>
</dbReference>
<accession>A0A1B7JWX5</accession>
<evidence type="ECO:0000259" key="1">
    <source>
        <dbReference type="SMART" id="SM00530"/>
    </source>
</evidence>
<dbReference type="CDD" id="cd00093">
    <property type="entry name" value="HTH_XRE"/>
    <property type="match status" value="1"/>
</dbReference>